<evidence type="ECO:0000313" key="1">
    <source>
        <dbReference type="EMBL" id="KAH9296871.1"/>
    </source>
</evidence>
<organism evidence="1 2">
    <name type="scientific">Taxus chinensis</name>
    <name type="common">Chinese yew</name>
    <name type="synonym">Taxus wallichiana var. chinensis</name>
    <dbReference type="NCBI Taxonomy" id="29808"/>
    <lineage>
        <taxon>Eukaryota</taxon>
        <taxon>Viridiplantae</taxon>
        <taxon>Streptophyta</taxon>
        <taxon>Embryophyta</taxon>
        <taxon>Tracheophyta</taxon>
        <taxon>Spermatophyta</taxon>
        <taxon>Pinopsida</taxon>
        <taxon>Pinidae</taxon>
        <taxon>Conifers II</taxon>
        <taxon>Cupressales</taxon>
        <taxon>Taxaceae</taxon>
        <taxon>Taxus</taxon>
    </lineage>
</organism>
<dbReference type="Proteomes" id="UP000824469">
    <property type="component" value="Unassembled WGS sequence"/>
</dbReference>
<sequence>MDCRFCCRSGSERAAIASPSLDMHKNILVKRNSIFELLLDIAWVIKDPEPDENEVSVNHAHIHRLNYLFSFLIKGQFLSVMEKLLHSPKVIKILKQVYGTSNKFNDADVELLQNHIEHAWKSLGKKMNYKGKTNFQQFLEKVVLQGLPSSSKCGSKPGNQKPYKCSGESQEIEEIRSRIEPSSGLESGDARVLSVEENNMSMPLLEKEVCSNISTQLKHNLNSGVKKMIDVVGCGQM</sequence>
<feature type="non-terminal residue" evidence="1">
    <location>
        <position position="237"/>
    </location>
</feature>
<accession>A0AA38C847</accession>
<protein>
    <submittedName>
        <fullName evidence="1">Uncharacterized protein</fullName>
    </submittedName>
</protein>
<keyword evidence="2" id="KW-1185">Reference proteome</keyword>
<evidence type="ECO:0000313" key="2">
    <source>
        <dbReference type="Proteomes" id="UP000824469"/>
    </source>
</evidence>
<dbReference type="EMBL" id="JAHRHJ020000010">
    <property type="protein sequence ID" value="KAH9296871.1"/>
    <property type="molecule type" value="Genomic_DNA"/>
</dbReference>
<gene>
    <name evidence="1" type="ORF">KI387_028553</name>
</gene>
<dbReference type="AlphaFoldDB" id="A0AA38C847"/>
<name>A0AA38C847_TAXCH</name>
<proteinExistence type="predicted"/>
<reference evidence="1 2" key="1">
    <citation type="journal article" date="2021" name="Nat. Plants">
        <title>The Taxus genome provides insights into paclitaxel biosynthesis.</title>
        <authorList>
            <person name="Xiong X."/>
            <person name="Gou J."/>
            <person name="Liao Q."/>
            <person name="Li Y."/>
            <person name="Zhou Q."/>
            <person name="Bi G."/>
            <person name="Li C."/>
            <person name="Du R."/>
            <person name="Wang X."/>
            <person name="Sun T."/>
            <person name="Guo L."/>
            <person name="Liang H."/>
            <person name="Lu P."/>
            <person name="Wu Y."/>
            <person name="Zhang Z."/>
            <person name="Ro D.K."/>
            <person name="Shang Y."/>
            <person name="Huang S."/>
            <person name="Yan J."/>
        </authorList>
    </citation>
    <scope>NUCLEOTIDE SEQUENCE [LARGE SCALE GENOMIC DNA]</scope>
    <source>
        <strain evidence="1">Ta-2019</strain>
    </source>
</reference>
<comment type="caution">
    <text evidence="1">The sequence shown here is derived from an EMBL/GenBank/DDBJ whole genome shotgun (WGS) entry which is preliminary data.</text>
</comment>